<organism evidence="1">
    <name type="scientific">marine sediment metagenome</name>
    <dbReference type="NCBI Taxonomy" id="412755"/>
    <lineage>
        <taxon>unclassified sequences</taxon>
        <taxon>metagenomes</taxon>
        <taxon>ecological metagenomes</taxon>
    </lineage>
</organism>
<reference evidence="1" key="1">
    <citation type="journal article" date="2015" name="Nature">
        <title>Complex archaea that bridge the gap between prokaryotes and eukaryotes.</title>
        <authorList>
            <person name="Spang A."/>
            <person name="Saw J.H."/>
            <person name="Jorgensen S.L."/>
            <person name="Zaremba-Niedzwiedzka K."/>
            <person name="Martijn J."/>
            <person name="Lind A.E."/>
            <person name="van Eijk R."/>
            <person name="Schleper C."/>
            <person name="Guy L."/>
            <person name="Ettema T.J."/>
        </authorList>
    </citation>
    <scope>NUCLEOTIDE SEQUENCE</scope>
</reference>
<dbReference type="AlphaFoldDB" id="A0A0F9K711"/>
<name>A0A0F9K711_9ZZZZ</name>
<gene>
    <name evidence="1" type="ORF">LCGC14_1738670</name>
</gene>
<comment type="caution">
    <text evidence="1">The sequence shown here is derived from an EMBL/GenBank/DDBJ whole genome shotgun (WGS) entry which is preliminary data.</text>
</comment>
<proteinExistence type="predicted"/>
<accession>A0A0F9K711</accession>
<sequence>MTENNLIKFERINYLNFTFFPIGEIIDPIAIMENINLKSLNHIENIYLLNLNSEKFELILLSKGREDDGEIRKRPTFIINMNKERVEFLAPLKKKESNFKEIIEKLSAEADTINITLFRLDKEKKNIRIVIRMSFELSILDFEKVKTILKRVNEGCKEIQDSNLYINGISLLYKDNHTNYTVEVEEMKKDKEKSPDIMIYIEETREELTYGEISIEQFIKKHITNLNSIITNIIGG</sequence>
<evidence type="ECO:0000313" key="1">
    <source>
        <dbReference type="EMBL" id="KKM06968.1"/>
    </source>
</evidence>
<dbReference type="EMBL" id="LAZR01015876">
    <property type="protein sequence ID" value="KKM06968.1"/>
    <property type="molecule type" value="Genomic_DNA"/>
</dbReference>
<protein>
    <submittedName>
        <fullName evidence="1">Uncharacterized protein</fullName>
    </submittedName>
</protein>